<sequence length="228" mass="24240">MTTTYGYDKASRVVAETGAAVKNEITATTHTAKITRDYDEDGNLLSETTADTTGGDTARATTYHYNEHGLNDTVTDAEQNTTLLAHDELGRVKGMTDPAGTHVSYTYTPRGQHATTVLDDWTGDPSGTIRDLTVQSNAYDPAGRLASTTDAMGATTSYTYFDDGLPATTTAKQVTQTDGTKHDIVLEANSYNPAGHLTKQVTASGKTTQTYTVDALGRTETSVLDPAA</sequence>
<dbReference type="NCBIfam" id="TIGR01643">
    <property type="entry name" value="YD_repeat_2x"/>
    <property type="match status" value="1"/>
</dbReference>
<dbReference type="InterPro" id="IPR031325">
    <property type="entry name" value="RHS_repeat"/>
</dbReference>
<dbReference type="Proteomes" id="UP001376459">
    <property type="component" value="Unassembled WGS sequence"/>
</dbReference>
<proteinExistence type="predicted"/>
<gene>
    <name evidence="1" type="ORF">WKI71_00150</name>
</gene>
<evidence type="ECO:0008006" key="3">
    <source>
        <dbReference type="Google" id="ProtNLM"/>
    </source>
</evidence>
<evidence type="ECO:0000313" key="2">
    <source>
        <dbReference type="Proteomes" id="UP001376459"/>
    </source>
</evidence>
<reference evidence="1 2" key="1">
    <citation type="submission" date="2024-03" db="EMBL/GenBank/DDBJ databases">
        <title>Novel Streptomyces species of biotechnological and ecological value are a feature of Machair soil.</title>
        <authorList>
            <person name="Prole J.R."/>
            <person name="Goodfellow M."/>
            <person name="Allenby N."/>
            <person name="Ward A.C."/>
        </authorList>
    </citation>
    <scope>NUCLEOTIDE SEQUENCE [LARGE SCALE GENOMIC DNA]</scope>
    <source>
        <strain evidence="1 2">MS1.AVA.1</strain>
    </source>
</reference>
<accession>A0ABU8UF48</accession>
<dbReference type="Gene3D" id="2.180.10.10">
    <property type="entry name" value="RHS repeat-associated core"/>
    <property type="match status" value="1"/>
</dbReference>
<dbReference type="Pfam" id="PF05593">
    <property type="entry name" value="RHS_repeat"/>
    <property type="match status" value="2"/>
</dbReference>
<keyword evidence="2" id="KW-1185">Reference proteome</keyword>
<comment type="caution">
    <text evidence="1">The sequence shown here is derived from an EMBL/GenBank/DDBJ whole genome shotgun (WGS) entry which is preliminary data.</text>
</comment>
<evidence type="ECO:0000313" key="1">
    <source>
        <dbReference type="EMBL" id="MEJ8667532.1"/>
    </source>
</evidence>
<protein>
    <recommendedName>
        <fullName evidence="3">RHS repeat protein</fullName>
    </recommendedName>
</protein>
<name>A0ABU8UF48_9ACTN</name>
<dbReference type="InterPro" id="IPR006530">
    <property type="entry name" value="YD"/>
</dbReference>
<dbReference type="EMBL" id="JBBKAK010000001">
    <property type="protein sequence ID" value="MEJ8667532.1"/>
    <property type="molecule type" value="Genomic_DNA"/>
</dbReference>
<organism evidence="1 2">
    <name type="scientific">Streptomyces machairae</name>
    <dbReference type="NCBI Taxonomy" id="3134109"/>
    <lineage>
        <taxon>Bacteria</taxon>
        <taxon>Bacillati</taxon>
        <taxon>Actinomycetota</taxon>
        <taxon>Actinomycetes</taxon>
        <taxon>Kitasatosporales</taxon>
        <taxon>Streptomycetaceae</taxon>
        <taxon>Streptomyces</taxon>
    </lineage>
</organism>